<evidence type="ECO:0000313" key="6">
    <source>
        <dbReference type="Proteomes" id="UP000076632"/>
    </source>
</evidence>
<organism evidence="5 6">
    <name type="scientific">Xylona heveae (strain CBS 132557 / TC161)</name>
    <dbReference type="NCBI Taxonomy" id="1328760"/>
    <lineage>
        <taxon>Eukaryota</taxon>
        <taxon>Fungi</taxon>
        <taxon>Dikarya</taxon>
        <taxon>Ascomycota</taxon>
        <taxon>Pezizomycotina</taxon>
        <taxon>Xylonomycetes</taxon>
        <taxon>Xylonales</taxon>
        <taxon>Xylonaceae</taxon>
        <taxon>Xylona</taxon>
    </lineage>
</organism>
<evidence type="ECO:0000313" key="5">
    <source>
        <dbReference type="EMBL" id="KZF23363.1"/>
    </source>
</evidence>
<feature type="compositionally biased region" description="Basic and acidic residues" evidence="2">
    <location>
        <begin position="153"/>
        <end position="165"/>
    </location>
</feature>
<dbReference type="InParanoid" id="A0A165HDY0"/>
<evidence type="ECO:0000256" key="3">
    <source>
        <dbReference type="SAM" id="Phobius"/>
    </source>
</evidence>
<dbReference type="GO" id="GO:0005509">
    <property type="term" value="F:calcium ion binding"/>
    <property type="evidence" value="ECO:0007669"/>
    <property type="project" value="InterPro"/>
</dbReference>
<reference evidence="5 6" key="1">
    <citation type="journal article" date="2016" name="Fungal Biol.">
        <title>The genome of Xylona heveae provides a window into fungal endophytism.</title>
        <authorList>
            <person name="Gazis R."/>
            <person name="Kuo A."/>
            <person name="Riley R."/>
            <person name="LaButti K."/>
            <person name="Lipzen A."/>
            <person name="Lin J."/>
            <person name="Amirebrahimi M."/>
            <person name="Hesse C.N."/>
            <person name="Spatafora J.W."/>
            <person name="Henrissat B."/>
            <person name="Hainaut M."/>
            <person name="Grigoriev I.V."/>
            <person name="Hibbett D.S."/>
        </authorList>
    </citation>
    <scope>NUCLEOTIDE SEQUENCE [LARGE SCALE GENOMIC DNA]</scope>
    <source>
        <strain evidence="5 6">TC161</strain>
    </source>
</reference>
<evidence type="ECO:0000256" key="1">
    <source>
        <dbReference type="ARBA" id="ARBA00006765"/>
    </source>
</evidence>
<feature type="compositionally biased region" description="Basic and acidic residues" evidence="2">
    <location>
        <begin position="76"/>
        <end position="93"/>
    </location>
</feature>
<dbReference type="PANTHER" id="PTHR31495">
    <property type="entry name" value="PEROXYGENASE 3-RELATED"/>
    <property type="match status" value="1"/>
</dbReference>
<feature type="transmembrane region" description="Helical" evidence="3">
    <location>
        <begin position="197"/>
        <end position="217"/>
    </location>
</feature>
<keyword evidence="6" id="KW-1185">Reference proteome</keyword>
<dbReference type="InterPro" id="IPR011992">
    <property type="entry name" value="EF-hand-dom_pair"/>
</dbReference>
<dbReference type="RefSeq" id="XP_018188918.1">
    <property type="nucleotide sequence ID" value="XM_018328935.1"/>
</dbReference>
<proteinExistence type="inferred from homology"/>
<dbReference type="InterPro" id="IPR002048">
    <property type="entry name" value="EF_hand_dom"/>
</dbReference>
<feature type="region of interest" description="Disordered" evidence="2">
    <location>
        <begin position="54"/>
        <end position="165"/>
    </location>
</feature>
<accession>A0A165HDY0</accession>
<feature type="domain" description="EF-hand" evidence="4">
    <location>
        <begin position="254"/>
        <end position="289"/>
    </location>
</feature>
<dbReference type="OMA" id="TFRELWH"/>
<dbReference type="EMBL" id="KV407457">
    <property type="protein sequence ID" value="KZF23363.1"/>
    <property type="molecule type" value="Genomic_DNA"/>
</dbReference>
<protein>
    <submittedName>
        <fullName evidence="5">Caleosin-domain-containing protein</fullName>
    </submittedName>
</protein>
<feature type="compositionally biased region" description="Polar residues" evidence="2">
    <location>
        <begin position="133"/>
        <end position="147"/>
    </location>
</feature>
<dbReference type="SUPFAM" id="SSF47473">
    <property type="entry name" value="EF-hand"/>
    <property type="match status" value="1"/>
</dbReference>
<name>A0A165HDY0_XYLHT</name>
<dbReference type="STRING" id="1328760.A0A165HDY0"/>
<dbReference type="GeneID" id="28894072"/>
<dbReference type="PANTHER" id="PTHR31495:SF0">
    <property type="entry name" value="BINDING PROTEIN CALEOSIN, PUTATIVE (AFU_ORTHOLOGUE AFUA_5G13750)-RELATED"/>
    <property type="match status" value="1"/>
</dbReference>
<dbReference type="OrthoDB" id="640742at2759"/>
<feature type="transmembrane region" description="Helical" evidence="3">
    <location>
        <begin position="6"/>
        <end position="23"/>
    </location>
</feature>
<keyword evidence="3" id="KW-0472">Membrane</keyword>
<dbReference type="Proteomes" id="UP000076632">
    <property type="component" value="Unassembled WGS sequence"/>
</dbReference>
<dbReference type="AlphaFoldDB" id="A0A165HDY0"/>
<evidence type="ECO:0000259" key="4">
    <source>
        <dbReference type="PROSITE" id="PS50222"/>
    </source>
</evidence>
<dbReference type="Pfam" id="PF05042">
    <property type="entry name" value="Caleosin"/>
    <property type="match status" value="1"/>
</dbReference>
<gene>
    <name evidence="5" type="ORF">L228DRAFT_114751</name>
</gene>
<feature type="transmembrane region" description="Helical" evidence="3">
    <location>
        <begin position="292"/>
        <end position="310"/>
    </location>
</feature>
<sequence length="348" mass="39010">MPRPDAASVLFNVWLYFAFLLYFEPTALLVQFQHPRVITGRMSDFAEAQPSYAAIAASSPSSGNDLDENNTNNKDNYTDESGRENPPEEEARASRNANESTAAPEDSGIETDVSREEHPVTEKRRPFVPTKGNPLSQFGSPGTNGAPSSEKPAGTDERGSAGKHEDDLVVSQHAAYWDTDKDGVIWPWDTYVGLRKWGWSIPLCLIGVYLINGFLSYPTGSGILPDPFFRIYTSRLYKDKHGSNSMSFDNEGRFHAQRFEDFFSKYDRNNKGGLTIGDLLVALKGQRMAFDLFGWCAAFFEWLAVYLLVWPKDGILRKQDVRGAFDGSLFHKKAEEYSRKKAGKKKST</sequence>
<comment type="similarity">
    <text evidence="1">Belongs to the caleosin family.</text>
</comment>
<dbReference type="GO" id="GO:0004497">
    <property type="term" value="F:monooxygenase activity"/>
    <property type="evidence" value="ECO:0007669"/>
    <property type="project" value="TreeGrafter"/>
</dbReference>
<dbReference type="PROSITE" id="PS50222">
    <property type="entry name" value="EF_HAND_2"/>
    <property type="match status" value="1"/>
</dbReference>
<feature type="compositionally biased region" description="Basic and acidic residues" evidence="2">
    <location>
        <begin position="112"/>
        <end position="125"/>
    </location>
</feature>
<keyword evidence="3" id="KW-1133">Transmembrane helix</keyword>
<dbReference type="InterPro" id="IPR007736">
    <property type="entry name" value="Caleosin-related"/>
</dbReference>
<keyword evidence="3" id="KW-0812">Transmembrane</keyword>
<evidence type="ECO:0000256" key="2">
    <source>
        <dbReference type="SAM" id="MobiDB-lite"/>
    </source>
</evidence>